<dbReference type="Proteomes" id="UP000283269">
    <property type="component" value="Unassembled WGS sequence"/>
</dbReference>
<keyword evidence="2" id="KW-1185">Reference proteome</keyword>
<dbReference type="OrthoDB" id="3261690at2759"/>
<proteinExistence type="predicted"/>
<sequence>MAPFVTNIMQPPVKKSFTLKSFLQKYQQIGQQEDDGDEYKPDPGRLADRFALTGSFTSSNEHKKAEINTFRDRLLNNTDGIHMRRDFDSVIGLANKIPMRASCNYYPLPNTARRLMKRVHFKHPFRIPRAYQIPRNTPRDEWPEVQRDPSTVPNMVFGVFDIRHTVRLFFPGLINLNNDTGDSGMTQDQMAEFYNKIIRETVSEVMWDCSHDWPASYAAAQARDRNHAQGFAQNSVLIPDDVIEHFAEEMRRVVDASDLDWAQHYVWGVEVRGVKHGNNHLLDCTDEEIRAVEQRALDCLVYDFYDSTQSWWVDVGLEISKAGRALLWSTDGHSALMQHSLGIDERTANRIICNQRKYTRHLSSHLTCVSGFSAKLGNEGVGHHGAIYMQAYTTDKSQTYNPQNGHYGKTLTTKLAVKGNPPSWCTAMEKIYKDAGSVIDVVARVEIRVPFSNVRHALLGYRTDLFERTLICYPRSIWWDFRVMRLNAATQILSAISVESAQYRNRQNTLALIAGLVWLINGLHSAPDNSQHWRAVQKAVLPLTLDNNTVPNAILPQGDTVDTNNEDNVPFAEYNVVYLRDFFYKEEADSLRFRGTSELPEAAFRYIFGCPPWEYAISVLGVSLPHQPRPRGYIAARKGNTRHRPSATVLHAQPDPDFEQFEDVVVVHEEPEWGPDVEQQEPPLLPMGNNTASERGSPRVHGLVHFGTMAYYVKYLHLINNVDPITSSRIRQSLYNKIGKGDGLQWKKGDGFTAIPYATESGPKIFLNPWYAGIPTMRRLLDNDDLIDMREEEEERTSEM</sequence>
<organism evidence="1 2">
    <name type="scientific">Psilocybe cyanescens</name>
    <dbReference type="NCBI Taxonomy" id="93625"/>
    <lineage>
        <taxon>Eukaryota</taxon>
        <taxon>Fungi</taxon>
        <taxon>Dikarya</taxon>
        <taxon>Basidiomycota</taxon>
        <taxon>Agaricomycotina</taxon>
        <taxon>Agaricomycetes</taxon>
        <taxon>Agaricomycetidae</taxon>
        <taxon>Agaricales</taxon>
        <taxon>Agaricineae</taxon>
        <taxon>Strophariaceae</taxon>
        <taxon>Psilocybe</taxon>
    </lineage>
</organism>
<accession>A0A409XC35</accession>
<dbReference type="EMBL" id="NHYD01002113">
    <property type="protein sequence ID" value="PPQ88290.1"/>
    <property type="molecule type" value="Genomic_DNA"/>
</dbReference>
<dbReference type="InParanoid" id="A0A409XC35"/>
<protein>
    <submittedName>
        <fullName evidence="1">Uncharacterized protein</fullName>
    </submittedName>
</protein>
<evidence type="ECO:0000313" key="1">
    <source>
        <dbReference type="EMBL" id="PPQ88290.1"/>
    </source>
</evidence>
<comment type="caution">
    <text evidence="1">The sequence shown here is derived from an EMBL/GenBank/DDBJ whole genome shotgun (WGS) entry which is preliminary data.</text>
</comment>
<dbReference type="STRING" id="93625.A0A409XC35"/>
<name>A0A409XC35_PSICY</name>
<dbReference type="AlphaFoldDB" id="A0A409XC35"/>
<evidence type="ECO:0000313" key="2">
    <source>
        <dbReference type="Proteomes" id="UP000283269"/>
    </source>
</evidence>
<gene>
    <name evidence="1" type="ORF">CVT25_002766</name>
</gene>
<reference evidence="1 2" key="1">
    <citation type="journal article" date="2018" name="Evol. Lett.">
        <title>Horizontal gene cluster transfer increased hallucinogenic mushroom diversity.</title>
        <authorList>
            <person name="Reynolds H.T."/>
            <person name="Vijayakumar V."/>
            <person name="Gluck-Thaler E."/>
            <person name="Korotkin H.B."/>
            <person name="Matheny P.B."/>
            <person name="Slot J.C."/>
        </authorList>
    </citation>
    <scope>NUCLEOTIDE SEQUENCE [LARGE SCALE GENOMIC DNA]</scope>
    <source>
        <strain evidence="1 2">2631</strain>
    </source>
</reference>